<keyword evidence="4" id="KW-1015">Disulfide bond</keyword>
<keyword evidence="3" id="KW-0677">Repeat</keyword>
<feature type="signal peptide" evidence="6">
    <location>
        <begin position="1"/>
        <end position="28"/>
    </location>
</feature>
<dbReference type="PROSITE" id="PS00134">
    <property type="entry name" value="TRYPSIN_HIS"/>
    <property type="match status" value="1"/>
</dbReference>
<keyword evidence="9" id="KW-1185">Reference proteome</keyword>
<dbReference type="AlphaFoldDB" id="A0A9Q0S311"/>
<dbReference type="SMART" id="SM00369">
    <property type="entry name" value="LRR_TYP"/>
    <property type="match status" value="16"/>
</dbReference>
<protein>
    <submittedName>
        <fullName evidence="8">Leucine-rich repeat-containing protein 15</fullName>
    </submittedName>
</protein>
<evidence type="ECO:0000256" key="3">
    <source>
        <dbReference type="ARBA" id="ARBA00022737"/>
    </source>
</evidence>
<dbReference type="Gene3D" id="3.80.10.10">
    <property type="entry name" value="Ribonuclease Inhibitor"/>
    <property type="match status" value="3"/>
</dbReference>
<dbReference type="InterPro" id="IPR032675">
    <property type="entry name" value="LRR_dom_sf"/>
</dbReference>
<dbReference type="CDD" id="cd00190">
    <property type="entry name" value="Tryp_SPc"/>
    <property type="match status" value="1"/>
</dbReference>
<dbReference type="InterPro" id="IPR001254">
    <property type="entry name" value="Trypsin_dom"/>
</dbReference>
<accession>A0A9Q0S311</accession>
<dbReference type="Pfam" id="PF13855">
    <property type="entry name" value="LRR_8"/>
    <property type="match status" value="3"/>
</dbReference>
<keyword evidence="1" id="KW-0433">Leucine-rich repeat</keyword>
<name>A0A9Q0S311_9DIPT</name>
<dbReference type="SUPFAM" id="SSF50494">
    <property type="entry name" value="Trypsin-like serine proteases"/>
    <property type="match status" value="2"/>
</dbReference>
<comment type="similarity">
    <text evidence="5">Belongs to the peptidase S1 family. CLIP subfamily.</text>
</comment>
<dbReference type="PROSITE" id="PS51450">
    <property type="entry name" value="LRR"/>
    <property type="match status" value="2"/>
</dbReference>
<dbReference type="InterPro" id="IPR043504">
    <property type="entry name" value="Peptidase_S1_PA_chymotrypsin"/>
</dbReference>
<dbReference type="GO" id="GO:0006508">
    <property type="term" value="P:proteolysis"/>
    <property type="evidence" value="ECO:0007669"/>
    <property type="project" value="InterPro"/>
</dbReference>
<comment type="caution">
    <text evidence="8">The sequence shown here is derived from an EMBL/GenBank/DDBJ whole genome shotgun (WGS) entry which is preliminary data.</text>
</comment>
<evidence type="ECO:0000256" key="5">
    <source>
        <dbReference type="ARBA" id="ARBA00024195"/>
    </source>
</evidence>
<evidence type="ECO:0000256" key="2">
    <source>
        <dbReference type="ARBA" id="ARBA00022729"/>
    </source>
</evidence>
<feature type="chain" id="PRO_5040400499" evidence="6">
    <location>
        <begin position="29"/>
        <end position="1028"/>
    </location>
</feature>
<dbReference type="SMART" id="SM00020">
    <property type="entry name" value="Tryp_SPc"/>
    <property type="match status" value="1"/>
</dbReference>
<reference evidence="8" key="1">
    <citation type="submission" date="2022-07" db="EMBL/GenBank/DDBJ databases">
        <authorList>
            <person name="Trinca V."/>
            <person name="Uliana J.V.C."/>
            <person name="Torres T.T."/>
            <person name="Ward R.J."/>
            <person name="Monesi N."/>
        </authorList>
    </citation>
    <scope>NUCLEOTIDE SEQUENCE</scope>
    <source>
        <strain evidence="8">HSMRA1968</strain>
        <tissue evidence="8">Whole embryos</tissue>
    </source>
</reference>
<evidence type="ECO:0000259" key="7">
    <source>
        <dbReference type="PROSITE" id="PS50240"/>
    </source>
</evidence>
<dbReference type="Proteomes" id="UP001151699">
    <property type="component" value="Chromosome B"/>
</dbReference>
<dbReference type="Pfam" id="PF13306">
    <property type="entry name" value="LRR_5"/>
    <property type="match status" value="2"/>
</dbReference>
<dbReference type="InterPro" id="IPR003591">
    <property type="entry name" value="Leu-rich_rpt_typical-subtyp"/>
</dbReference>
<dbReference type="InterPro" id="IPR026906">
    <property type="entry name" value="LRR_5"/>
</dbReference>
<dbReference type="SUPFAM" id="SSF52058">
    <property type="entry name" value="L domain-like"/>
    <property type="match status" value="3"/>
</dbReference>
<dbReference type="GO" id="GO:0005615">
    <property type="term" value="C:extracellular space"/>
    <property type="evidence" value="ECO:0007669"/>
    <property type="project" value="TreeGrafter"/>
</dbReference>
<feature type="domain" description="Peptidase S1" evidence="7">
    <location>
        <begin position="45"/>
        <end position="150"/>
    </location>
</feature>
<dbReference type="OrthoDB" id="2013775at2759"/>
<evidence type="ECO:0000313" key="9">
    <source>
        <dbReference type="Proteomes" id="UP001151699"/>
    </source>
</evidence>
<feature type="domain" description="Peptidase S1" evidence="7">
    <location>
        <begin position="151"/>
        <end position="399"/>
    </location>
</feature>
<evidence type="ECO:0000256" key="6">
    <source>
        <dbReference type="SAM" id="SignalP"/>
    </source>
</evidence>
<dbReference type="PROSITE" id="PS50240">
    <property type="entry name" value="TRYPSIN_DOM"/>
    <property type="match status" value="2"/>
</dbReference>
<evidence type="ECO:0000256" key="4">
    <source>
        <dbReference type="ARBA" id="ARBA00023157"/>
    </source>
</evidence>
<dbReference type="InterPro" id="IPR018114">
    <property type="entry name" value="TRYPSIN_HIS"/>
</dbReference>
<dbReference type="PANTHER" id="PTHR24373:SF370">
    <property type="entry name" value="FISH-LIPS, ISOFORM E"/>
    <property type="match status" value="1"/>
</dbReference>
<evidence type="ECO:0000256" key="1">
    <source>
        <dbReference type="ARBA" id="ARBA00022614"/>
    </source>
</evidence>
<dbReference type="InterPro" id="IPR050328">
    <property type="entry name" value="Dev_Immune_Receptor"/>
</dbReference>
<keyword evidence="2 6" id="KW-0732">Signal</keyword>
<dbReference type="EMBL" id="WJQU01000002">
    <property type="protein sequence ID" value="KAJ6642103.1"/>
    <property type="molecule type" value="Genomic_DNA"/>
</dbReference>
<dbReference type="InterPro" id="IPR009003">
    <property type="entry name" value="Peptidase_S1_PA"/>
</dbReference>
<sequence>MRAKQHRLRNQSWFFCVTLLCCLQTNRAGRSLSLCGNVDIIQNVIQSGNEATRGQWPFAVALYNLIDSQNFCGGSLISRKHVLTAAHCVQPKYVDDILSPLDLVAILGAHNITNLDQDGVVRANVAQIYVNPDWDPYTSSFDADVAVLNVIQSGNEATRGQWPFAVVLYNLRDSQHFCGGSLISRKHVLTAAHCVQAKYSEDILSPLDLVAILGAHNITNFDQDGVVRANVAQIYVNPDWDPYSSSFDADIAVLVLNEIVQFTNYIRPICMPTDSADINSATISVNGTIVGWGLTDNATSVEILRYASIEALNEYSCYKANEAMEIYTSNRTFCGRFGNGIPDYGDSGGGFFVVSNYAWVQYGIISVMGTDSFGRISADSVSLYTNVKAFKNWIVETVVESDSRVAEPIIQVNFTPVCTHFVDVLGCVFDNLNIEKENVLPARVDASLPHGNNYTDVKLLHFQSGSIVSIPIGIGSFFPNLKAIQVVESASLKIVMKQSFLLMNNLEELKFSSPKISLVDDDSLSYLPNLKLFILVNAQVRTLGEKLFEKNDKLENVFLESNQLLQNLPGKLFHKNPQLELISFRNNSLKHIDENTFAFNDILREVSLSSNKLSHLPENLFKNNLQLEKLDVSQNLLQTLDESIFEFNGKLRQILLSSNRLELIPRRIFERNFELEALDLSENSLKKIDEKTFATNTKLRQLDLSSNNLESLPGKLFENNSLLEIINLNKNFLKTIDERTFVTNSQLQVVMLFSNNLELLPTNLFRNNSLLVQIFLSENSLTSINEQLFQENSKLEVVDLHANKLEVLPKSVFEYNFFLQFLALDNNSLKAVDEDLFQTNFFLKEIYLSVNQLESLPMNLFRNNLSLEWISLAHNFLQTIGETLFARNNNLRLVDLSSNVLKSFSVNLFKNNFQLDVISVKNNSIKMIEEETFKANAKLRHVDLAFNELEVLPRNLFQNNLLMQNIDFEGNSLKRIETDFTKLSDVKEISFYNNTCINAKYDSSDSSPNDFHDLTEFQNLLRSSCTPA</sequence>
<dbReference type="PANTHER" id="PTHR24373">
    <property type="entry name" value="SLIT RELATED LEUCINE-RICH REPEAT NEURONAL PROTEIN"/>
    <property type="match status" value="1"/>
</dbReference>
<organism evidence="8 9">
    <name type="scientific">Pseudolycoriella hygida</name>
    <dbReference type="NCBI Taxonomy" id="35572"/>
    <lineage>
        <taxon>Eukaryota</taxon>
        <taxon>Metazoa</taxon>
        <taxon>Ecdysozoa</taxon>
        <taxon>Arthropoda</taxon>
        <taxon>Hexapoda</taxon>
        <taxon>Insecta</taxon>
        <taxon>Pterygota</taxon>
        <taxon>Neoptera</taxon>
        <taxon>Endopterygota</taxon>
        <taxon>Diptera</taxon>
        <taxon>Nematocera</taxon>
        <taxon>Sciaroidea</taxon>
        <taxon>Sciaridae</taxon>
        <taxon>Pseudolycoriella</taxon>
    </lineage>
</organism>
<dbReference type="Gene3D" id="2.40.10.10">
    <property type="entry name" value="Trypsin-like serine proteases"/>
    <property type="match status" value="2"/>
</dbReference>
<dbReference type="Pfam" id="PF00089">
    <property type="entry name" value="Trypsin"/>
    <property type="match status" value="2"/>
</dbReference>
<feature type="non-terminal residue" evidence="8">
    <location>
        <position position="1028"/>
    </location>
</feature>
<dbReference type="FunFam" id="2.40.10.10:FF:000068">
    <property type="entry name" value="transmembrane protease serine 2"/>
    <property type="match status" value="1"/>
</dbReference>
<dbReference type="GO" id="GO:0004252">
    <property type="term" value="F:serine-type endopeptidase activity"/>
    <property type="evidence" value="ECO:0007669"/>
    <property type="project" value="InterPro"/>
</dbReference>
<dbReference type="InterPro" id="IPR001611">
    <property type="entry name" value="Leu-rich_rpt"/>
</dbReference>
<evidence type="ECO:0000313" key="8">
    <source>
        <dbReference type="EMBL" id="KAJ6642103.1"/>
    </source>
</evidence>
<proteinExistence type="inferred from homology"/>
<gene>
    <name evidence="8" type="primary">Lrrc15_13</name>
    <name evidence="8" type="ORF">Bhyg_07049</name>
</gene>
<dbReference type="GO" id="GO:0031012">
    <property type="term" value="C:extracellular matrix"/>
    <property type="evidence" value="ECO:0007669"/>
    <property type="project" value="TreeGrafter"/>
</dbReference>